<evidence type="ECO:0000256" key="1">
    <source>
        <dbReference type="SAM" id="MobiDB-lite"/>
    </source>
</evidence>
<sequence>MHRHHLHQIPKPQALSSQSPSMLISLHSKPNLTS</sequence>
<organism evidence="2">
    <name type="scientific">Arundo donax</name>
    <name type="common">Giant reed</name>
    <name type="synonym">Donax arundinaceus</name>
    <dbReference type="NCBI Taxonomy" id="35708"/>
    <lineage>
        <taxon>Eukaryota</taxon>
        <taxon>Viridiplantae</taxon>
        <taxon>Streptophyta</taxon>
        <taxon>Embryophyta</taxon>
        <taxon>Tracheophyta</taxon>
        <taxon>Spermatophyta</taxon>
        <taxon>Magnoliopsida</taxon>
        <taxon>Liliopsida</taxon>
        <taxon>Poales</taxon>
        <taxon>Poaceae</taxon>
        <taxon>PACMAD clade</taxon>
        <taxon>Arundinoideae</taxon>
        <taxon>Arundineae</taxon>
        <taxon>Arundo</taxon>
    </lineage>
</organism>
<reference evidence="2" key="1">
    <citation type="submission" date="2014-09" db="EMBL/GenBank/DDBJ databases">
        <authorList>
            <person name="Magalhaes I.L.F."/>
            <person name="Oliveira U."/>
            <person name="Santos F.R."/>
            <person name="Vidigal T.H.D.A."/>
            <person name="Brescovit A.D."/>
            <person name="Santos A.J."/>
        </authorList>
    </citation>
    <scope>NUCLEOTIDE SEQUENCE</scope>
    <source>
        <tissue evidence="2">Shoot tissue taken approximately 20 cm above the soil surface</tissue>
    </source>
</reference>
<evidence type="ECO:0000313" key="2">
    <source>
        <dbReference type="EMBL" id="JAD60809.1"/>
    </source>
</evidence>
<accession>A0A0A9B9Z4</accession>
<reference evidence="2" key="2">
    <citation type="journal article" date="2015" name="Data Brief">
        <title>Shoot transcriptome of the giant reed, Arundo donax.</title>
        <authorList>
            <person name="Barrero R.A."/>
            <person name="Guerrero F.D."/>
            <person name="Moolhuijzen P."/>
            <person name="Goolsby J.A."/>
            <person name="Tidwell J."/>
            <person name="Bellgard S.E."/>
            <person name="Bellgard M.I."/>
        </authorList>
    </citation>
    <scope>NUCLEOTIDE SEQUENCE</scope>
    <source>
        <tissue evidence="2">Shoot tissue taken approximately 20 cm above the soil surface</tissue>
    </source>
</reference>
<feature type="compositionally biased region" description="Polar residues" evidence="1">
    <location>
        <begin position="14"/>
        <end position="34"/>
    </location>
</feature>
<protein>
    <submittedName>
        <fullName evidence="2">Uncharacterized protein</fullName>
    </submittedName>
</protein>
<dbReference type="EMBL" id="GBRH01237086">
    <property type="protein sequence ID" value="JAD60809.1"/>
    <property type="molecule type" value="Transcribed_RNA"/>
</dbReference>
<feature type="region of interest" description="Disordered" evidence="1">
    <location>
        <begin position="1"/>
        <end position="34"/>
    </location>
</feature>
<name>A0A0A9B9Z4_ARUDO</name>
<proteinExistence type="predicted"/>
<dbReference type="AlphaFoldDB" id="A0A0A9B9Z4"/>